<dbReference type="EMBL" id="CAJVPM010000452">
    <property type="protein sequence ID" value="CAG8444822.1"/>
    <property type="molecule type" value="Genomic_DNA"/>
</dbReference>
<gene>
    <name evidence="1" type="ORF">SCALOS_LOCUS860</name>
</gene>
<reference evidence="1" key="1">
    <citation type="submission" date="2021-06" db="EMBL/GenBank/DDBJ databases">
        <authorList>
            <person name="Kallberg Y."/>
            <person name="Tangrot J."/>
            <person name="Rosling A."/>
        </authorList>
    </citation>
    <scope>NUCLEOTIDE SEQUENCE</scope>
    <source>
        <strain evidence="1">AU212A</strain>
    </source>
</reference>
<keyword evidence="2" id="KW-1185">Reference proteome</keyword>
<accession>A0ACA9K0F7</accession>
<evidence type="ECO:0000313" key="2">
    <source>
        <dbReference type="Proteomes" id="UP000789860"/>
    </source>
</evidence>
<sequence length="602" mass="69082">MGLSQSSHYSHVSHVRDIGRVIVTPYQEVYPRLEILEFYGNPTYALQFDLLIQGYQALQERPYEDMRSFYQIAGIHGLPYTTYDGVTGEYPYKSSEFDLGRWGGYCHHGDILFPTWHRGYIQLIENQLINVAKVIANKYPARQKKKYVEAAKQLRHPYWDWANEKALEGVPEVFLKSIVEINTPSGRKNVPNPLKRYYLPVDLSDRLPEGLNPDDKNYKVPNATYVPFTPKGYPTVRHPNNHYKDQYGVLNSNVSTYVQTVFRPGFYQMFHINDYLRFSNHALTSQGKELPAQSFGQHPSPDPNLTLGRAHFSSVETTHDSLHAVVGGTGGHMAHVDIAGFDPIFFFHHANVDRMIALWQEMYPDSWVPQNVDVNGTYTDLMYSIDYDNTDLTPFRKSKTEFWKSKDVRDIKKLGYTYPELEKLKGQDLKEIRNYIIELYKPDNFYEDRFFVKVTIESGKIRGTFVVRVFIDLPTANSETPVTSPHFAGFIAMWQGTSGHNHKNTLVYGTVDITAAMVRLGIRTQTHEFAQETNTTTGELDPTAIFNNYTDIKLVPVMIDGTELTTKAAGVKLAEIFSFKHDKVNKNFLDENTGKFHAIKEF</sequence>
<proteinExistence type="predicted"/>
<dbReference type="Proteomes" id="UP000789860">
    <property type="component" value="Unassembled WGS sequence"/>
</dbReference>
<protein>
    <submittedName>
        <fullName evidence="1">446_t:CDS:1</fullName>
    </submittedName>
</protein>
<name>A0ACA9K0F7_9GLOM</name>
<comment type="caution">
    <text evidence="1">The sequence shown here is derived from an EMBL/GenBank/DDBJ whole genome shotgun (WGS) entry which is preliminary data.</text>
</comment>
<evidence type="ECO:0000313" key="1">
    <source>
        <dbReference type="EMBL" id="CAG8444822.1"/>
    </source>
</evidence>
<organism evidence="1 2">
    <name type="scientific">Scutellospora calospora</name>
    <dbReference type="NCBI Taxonomy" id="85575"/>
    <lineage>
        <taxon>Eukaryota</taxon>
        <taxon>Fungi</taxon>
        <taxon>Fungi incertae sedis</taxon>
        <taxon>Mucoromycota</taxon>
        <taxon>Glomeromycotina</taxon>
        <taxon>Glomeromycetes</taxon>
        <taxon>Diversisporales</taxon>
        <taxon>Gigasporaceae</taxon>
        <taxon>Scutellospora</taxon>
    </lineage>
</organism>